<keyword evidence="1 2" id="KW-0238">DNA-binding</keyword>
<comment type="caution">
    <text evidence="4">The sequence shown here is derived from an EMBL/GenBank/DDBJ whole genome shotgun (WGS) entry which is preliminary data.</text>
</comment>
<protein>
    <submittedName>
        <fullName evidence="4">AcrR family transcriptional regulator</fullName>
    </submittedName>
</protein>
<evidence type="ECO:0000313" key="5">
    <source>
        <dbReference type="Proteomes" id="UP000575898"/>
    </source>
</evidence>
<name>A0A840MQT6_9PROT</name>
<dbReference type="EMBL" id="JACHHY010000004">
    <property type="protein sequence ID" value="MBB5017601.1"/>
    <property type="molecule type" value="Genomic_DNA"/>
</dbReference>
<reference evidence="4 5" key="1">
    <citation type="submission" date="2020-08" db="EMBL/GenBank/DDBJ databases">
        <title>Genomic Encyclopedia of Type Strains, Phase IV (KMG-IV): sequencing the most valuable type-strain genomes for metagenomic binning, comparative biology and taxonomic classification.</title>
        <authorList>
            <person name="Goeker M."/>
        </authorList>
    </citation>
    <scope>NUCLEOTIDE SEQUENCE [LARGE SCALE GENOMIC DNA]</scope>
    <source>
        <strain evidence="4 5">DSM 27165</strain>
    </source>
</reference>
<dbReference type="Pfam" id="PF00440">
    <property type="entry name" value="TetR_N"/>
    <property type="match status" value="1"/>
</dbReference>
<dbReference type="PROSITE" id="PS50977">
    <property type="entry name" value="HTH_TETR_2"/>
    <property type="match status" value="1"/>
</dbReference>
<dbReference type="PANTHER" id="PTHR43479">
    <property type="entry name" value="ACREF/ENVCD OPERON REPRESSOR-RELATED"/>
    <property type="match status" value="1"/>
</dbReference>
<dbReference type="SUPFAM" id="SSF46689">
    <property type="entry name" value="Homeodomain-like"/>
    <property type="match status" value="1"/>
</dbReference>
<accession>A0A840MQT6</accession>
<dbReference type="InterPro" id="IPR009057">
    <property type="entry name" value="Homeodomain-like_sf"/>
</dbReference>
<dbReference type="PRINTS" id="PR00455">
    <property type="entry name" value="HTHTETR"/>
</dbReference>
<dbReference type="Proteomes" id="UP000575898">
    <property type="component" value="Unassembled WGS sequence"/>
</dbReference>
<sequence>MKTYDRIIQASLELFNEHGERAITTNHIAAHLGISPGNLYYHFRNKEEIIYQIFLQYKQFMENRLSVPTDRPIMVEDMIVYLDTAFIGMWRYRFMFHDLAGLLGRNEKFAEAYQKFIREDIIAILTALFGEFSSIGLLATDAEEIESLVVNCWLIIKFWYAFQQTQNPMGKLTEEMGRRGVRQVLALFKPHIQPMFRPLFAEIQARYHA</sequence>
<evidence type="ECO:0000313" key="4">
    <source>
        <dbReference type="EMBL" id="MBB5017601.1"/>
    </source>
</evidence>
<dbReference type="RefSeq" id="WP_184035676.1">
    <property type="nucleotide sequence ID" value="NZ_JACHHY010000004.1"/>
</dbReference>
<keyword evidence="5" id="KW-1185">Reference proteome</keyword>
<evidence type="ECO:0000256" key="2">
    <source>
        <dbReference type="PROSITE-ProRule" id="PRU00335"/>
    </source>
</evidence>
<evidence type="ECO:0000256" key="1">
    <source>
        <dbReference type="ARBA" id="ARBA00023125"/>
    </source>
</evidence>
<organism evidence="4 5">
    <name type="scientific">Chitinivorax tropicus</name>
    <dbReference type="NCBI Taxonomy" id="714531"/>
    <lineage>
        <taxon>Bacteria</taxon>
        <taxon>Pseudomonadati</taxon>
        <taxon>Pseudomonadota</taxon>
        <taxon>Betaproteobacteria</taxon>
        <taxon>Chitinivorax</taxon>
    </lineage>
</organism>
<dbReference type="PANTHER" id="PTHR43479:SF12">
    <property type="entry name" value="TRANSCRIPTIONAL REGULATORY PROTEIN"/>
    <property type="match status" value="1"/>
</dbReference>
<dbReference type="InterPro" id="IPR001647">
    <property type="entry name" value="HTH_TetR"/>
</dbReference>
<feature type="domain" description="HTH tetR-type" evidence="3">
    <location>
        <begin position="1"/>
        <end position="61"/>
    </location>
</feature>
<gene>
    <name evidence="4" type="ORF">HNQ59_000870</name>
</gene>
<dbReference type="AlphaFoldDB" id="A0A840MQT6"/>
<evidence type="ECO:0000259" key="3">
    <source>
        <dbReference type="PROSITE" id="PS50977"/>
    </source>
</evidence>
<dbReference type="InterPro" id="IPR050624">
    <property type="entry name" value="HTH-type_Tx_Regulator"/>
</dbReference>
<dbReference type="Gene3D" id="1.10.357.10">
    <property type="entry name" value="Tetracycline Repressor, domain 2"/>
    <property type="match status" value="1"/>
</dbReference>
<dbReference type="InterPro" id="IPR025722">
    <property type="entry name" value="TetR"/>
</dbReference>
<dbReference type="Pfam" id="PF13972">
    <property type="entry name" value="TetR"/>
    <property type="match status" value="1"/>
</dbReference>
<proteinExistence type="predicted"/>
<dbReference type="GO" id="GO:0003677">
    <property type="term" value="F:DNA binding"/>
    <property type="evidence" value="ECO:0007669"/>
    <property type="project" value="UniProtKB-UniRule"/>
</dbReference>
<feature type="DNA-binding region" description="H-T-H motif" evidence="2">
    <location>
        <begin position="24"/>
        <end position="43"/>
    </location>
</feature>